<feature type="compositionally biased region" description="Low complexity" evidence="1">
    <location>
        <begin position="247"/>
        <end position="260"/>
    </location>
</feature>
<name>A0A834H7I0_RHOSS</name>
<sequence length="365" mass="39661">MAPSFISKMKRKRVEDGDNSKVLEDVILTVDIKYADSLDPDNVGPTAERRTYQVYGWTGTGAEFTTREVFGCPDPQWRRIYSMRHIRPARYLYLEVVRTGSTSDPGTSTGRVCVGRTRVPLPTVPNTVTGGRFGLVRLKDQGGVQFGCCTPSEPSVQPELCGRCCVPPELSSAMKGRCTCSAPLAPIAEGHIQHHPFAIERTTEGLQHETSHFLLRHHHTRTRAKSSGSVLSKVQTPAHDLADDLQSMSSNSSTTTTSTTDIHRCTSSDSETTWTASSSAICHARSESPSIGDGRCGEGFGFAPNNDFEGFKLFVEQDDDNLIGAVCGLTLFYAPSSTTSRLAAALVILQAAFRPGLQEVWSTGL</sequence>
<evidence type="ECO:0000313" key="3">
    <source>
        <dbReference type="Proteomes" id="UP000626092"/>
    </source>
</evidence>
<accession>A0A834H7I0</accession>
<evidence type="ECO:0008006" key="4">
    <source>
        <dbReference type="Google" id="ProtNLM"/>
    </source>
</evidence>
<dbReference type="EMBL" id="WJXA01000003">
    <property type="protein sequence ID" value="KAF7147783.1"/>
    <property type="molecule type" value="Genomic_DNA"/>
</dbReference>
<dbReference type="PANTHER" id="PTHR38365">
    <property type="entry name" value="C2 DOMAIN-CONTAINING PROTEIN-RELATED"/>
    <property type="match status" value="1"/>
</dbReference>
<dbReference type="PANTHER" id="PTHR38365:SF1">
    <property type="entry name" value="C2 DOMAIN-CONTAINING PROTEIN"/>
    <property type="match status" value="1"/>
</dbReference>
<protein>
    <recommendedName>
        <fullName evidence="4">C2 domain-containing protein</fullName>
    </recommendedName>
</protein>
<proteinExistence type="predicted"/>
<gene>
    <name evidence="2" type="ORF">RHSIM_Rhsim03G0140500</name>
</gene>
<dbReference type="Proteomes" id="UP000626092">
    <property type="component" value="Unassembled WGS sequence"/>
</dbReference>
<dbReference type="OrthoDB" id="1039460at2759"/>
<evidence type="ECO:0000313" key="2">
    <source>
        <dbReference type="EMBL" id="KAF7147783.1"/>
    </source>
</evidence>
<dbReference type="AlphaFoldDB" id="A0A834H7I0"/>
<keyword evidence="3" id="KW-1185">Reference proteome</keyword>
<evidence type="ECO:0000256" key="1">
    <source>
        <dbReference type="SAM" id="MobiDB-lite"/>
    </source>
</evidence>
<organism evidence="2 3">
    <name type="scientific">Rhododendron simsii</name>
    <name type="common">Sims's rhododendron</name>
    <dbReference type="NCBI Taxonomy" id="118357"/>
    <lineage>
        <taxon>Eukaryota</taxon>
        <taxon>Viridiplantae</taxon>
        <taxon>Streptophyta</taxon>
        <taxon>Embryophyta</taxon>
        <taxon>Tracheophyta</taxon>
        <taxon>Spermatophyta</taxon>
        <taxon>Magnoliopsida</taxon>
        <taxon>eudicotyledons</taxon>
        <taxon>Gunneridae</taxon>
        <taxon>Pentapetalae</taxon>
        <taxon>asterids</taxon>
        <taxon>Ericales</taxon>
        <taxon>Ericaceae</taxon>
        <taxon>Ericoideae</taxon>
        <taxon>Rhodoreae</taxon>
        <taxon>Rhododendron</taxon>
    </lineage>
</organism>
<feature type="region of interest" description="Disordered" evidence="1">
    <location>
        <begin position="241"/>
        <end position="266"/>
    </location>
</feature>
<reference evidence="2" key="1">
    <citation type="submission" date="2019-11" db="EMBL/GenBank/DDBJ databases">
        <authorList>
            <person name="Liu Y."/>
            <person name="Hou J."/>
            <person name="Li T.-Q."/>
            <person name="Guan C.-H."/>
            <person name="Wu X."/>
            <person name="Wu H.-Z."/>
            <person name="Ling F."/>
            <person name="Zhang R."/>
            <person name="Shi X.-G."/>
            <person name="Ren J.-P."/>
            <person name="Chen E.-F."/>
            <person name="Sun J.-M."/>
        </authorList>
    </citation>
    <scope>NUCLEOTIDE SEQUENCE</scope>
    <source>
        <strain evidence="2">Adult_tree_wgs_1</strain>
        <tissue evidence="2">Leaves</tissue>
    </source>
</reference>
<comment type="caution">
    <text evidence="2">The sequence shown here is derived from an EMBL/GenBank/DDBJ whole genome shotgun (WGS) entry which is preliminary data.</text>
</comment>